<accession>A0A7W8IFS9</accession>
<dbReference type="Proteomes" id="UP000568106">
    <property type="component" value="Unassembled WGS sequence"/>
</dbReference>
<dbReference type="EMBL" id="JACHDY010000001">
    <property type="protein sequence ID" value="MBB5316399.1"/>
    <property type="molecule type" value="Genomic_DNA"/>
</dbReference>
<protein>
    <submittedName>
        <fullName evidence="1">Uncharacterized protein</fullName>
    </submittedName>
</protein>
<organism evidence="1 2">
    <name type="scientific">Tunturiibacter empetritectus</name>
    <dbReference type="NCBI Taxonomy" id="3069691"/>
    <lineage>
        <taxon>Bacteria</taxon>
        <taxon>Pseudomonadati</taxon>
        <taxon>Acidobacteriota</taxon>
        <taxon>Terriglobia</taxon>
        <taxon>Terriglobales</taxon>
        <taxon>Acidobacteriaceae</taxon>
        <taxon>Tunturiibacter</taxon>
    </lineage>
</organism>
<keyword evidence="2" id="KW-1185">Reference proteome</keyword>
<evidence type="ECO:0000313" key="2">
    <source>
        <dbReference type="Proteomes" id="UP000568106"/>
    </source>
</evidence>
<dbReference type="AlphaFoldDB" id="A0A7W8IFS9"/>
<gene>
    <name evidence="1" type="ORF">HDF09_001049</name>
</gene>
<reference evidence="1" key="1">
    <citation type="submission" date="2020-08" db="EMBL/GenBank/DDBJ databases">
        <title>Genomic Encyclopedia of Type Strains, Phase IV (KMG-V): Genome sequencing to study the core and pangenomes of soil and plant-associated prokaryotes.</title>
        <authorList>
            <person name="Whitman W."/>
        </authorList>
    </citation>
    <scope>NUCLEOTIDE SEQUENCE [LARGE SCALE GENOMIC DNA]</scope>
    <source>
        <strain evidence="1">M8UP27</strain>
    </source>
</reference>
<evidence type="ECO:0000313" key="1">
    <source>
        <dbReference type="EMBL" id="MBB5316399.1"/>
    </source>
</evidence>
<name>A0A7W8IFS9_9BACT</name>
<sequence>MPTNEFSFPPAPPTPSGVRLAMTFDVAGDQVIAGGFGSNFCDNVEAGFEFGDVAGGILATDGSFTVAPTTSPLEAVSIKGTAPKGSGEPWSGSYTVSLGGAHLPACDANFSGTFTAISFPLVSGVYVGTGSTLAGPNGVPKAVPLTFEVTLQQGGTVTNPGNGAASNYFSSALLIGSIKVQGSPCFSSGATQSTPASAVFGNMVEARFLMDDGSTLIVSGPLTDVTESHIATGIVLVEGGKCGGFSNAIELRGLDRQS</sequence>
<comment type="caution">
    <text evidence="1">The sequence shown here is derived from an EMBL/GenBank/DDBJ whole genome shotgun (WGS) entry which is preliminary data.</text>
</comment>
<proteinExistence type="predicted"/>